<sequence>MTAIPTNALSVAAITMPEDQTPNAEDVPNLGAQNAPTLQAKADQETEDKSSAARGSAVVSEGNKAADKASIGINQVRYGEGEGQRNLSSSSEDHGSRDPRRIRPAGSSSSASFHLKLDDFGITAR</sequence>
<evidence type="ECO:0000313" key="3">
    <source>
        <dbReference type="Proteomes" id="UP001605036"/>
    </source>
</evidence>
<dbReference type="EMBL" id="JBHFFA010000006">
    <property type="protein sequence ID" value="KAL2621413.1"/>
    <property type="molecule type" value="Genomic_DNA"/>
</dbReference>
<feature type="compositionally biased region" description="Basic and acidic residues" evidence="1">
    <location>
        <begin position="91"/>
        <end position="101"/>
    </location>
</feature>
<organism evidence="2 3">
    <name type="scientific">Riccia fluitans</name>
    <dbReference type="NCBI Taxonomy" id="41844"/>
    <lineage>
        <taxon>Eukaryota</taxon>
        <taxon>Viridiplantae</taxon>
        <taxon>Streptophyta</taxon>
        <taxon>Embryophyta</taxon>
        <taxon>Marchantiophyta</taxon>
        <taxon>Marchantiopsida</taxon>
        <taxon>Marchantiidae</taxon>
        <taxon>Marchantiales</taxon>
        <taxon>Ricciaceae</taxon>
        <taxon>Riccia</taxon>
    </lineage>
</organism>
<name>A0ABD1Y3S4_9MARC</name>
<proteinExistence type="predicted"/>
<gene>
    <name evidence="2" type="ORF">R1flu_001618</name>
</gene>
<accession>A0ABD1Y3S4</accession>
<evidence type="ECO:0000256" key="1">
    <source>
        <dbReference type="SAM" id="MobiDB-lite"/>
    </source>
</evidence>
<dbReference type="AlphaFoldDB" id="A0ABD1Y3S4"/>
<keyword evidence="3" id="KW-1185">Reference proteome</keyword>
<feature type="compositionally biased region" description="Basic and acidic residues" evidence="1">
    <location>
        <begin position="42"/>
        <end position="51"/>
    </location>
</feature>
<protein>
    <submittedName>
        <fullName evidence="2">Uncharacterized protein</fullName>
    </submittedName>
</protein>
<feature type="region of interest" description="Disordered" evidence="1">
    <location>
        <begin position="1"/>
        <end position="125"/>
    </location>
</feature>
<dbReference type="Proteomes" id="UP001605036">
    <property type="component" value="Unassembled WGS sequence"/>
</dbReference>
<reference evidence="2 3" key="1">
    <citation type="submission" date="2024-09" db="EMBL/GenBank/DDBJ databases">
        <title>Chromosome-scale assembly of Riccia fluitans.</title>
        <authorList>
            <person name="Paukszto L."/>
            <person name="Sawicki J."/>
            <person name="Karawczyk K."/>
            <person name="Piernik-Szablinska J."/>
            <person name="Szczecinska M."/>
            <person name="Mazdziarz M."/>
        </authorList>
    </citation>
    <scope>NUCLEOTIDE SEQUENCE [LARGE SCALE GENOMIC DNA]</scope>
    <source>
        <strain evidence="2">Rf_01</strain>
        <tissue evidence="2">Aerial parts of the thallus</tissue>
    </source>
</reference>
<evidence type="ECO:0000313" key="2">
    <source>
        <dbReference type="EMBL" id="KAL2621413.1"/>
    </source>
</evidence>
<comment type="caution">
    <text evidence="2">The sequence shown here is derived from an EMBL/GenBank/DDBJ whole genome shotgun (WGS) entry which is preliminary data.</text>
</comment>